<keyword evidence="4 10" id="KW-0812">Transmembrane</keyword>
<reference evidence="12 13" key="1">
    <citation type="journal article" date="2011" name="PLoS Genet.">
        <title>Genome sequencing and comparative transcriptomics of the model entomopathogenic fungi Metarhizium anisopliae and M. acridum.</title>
        <authorList>
            <person name="Gao Q."/>
            <person name="Jin K."/>
            <person name="Ying S.H."/>
            <person name="Zhang Y."/>
            <person name="Xiao G."/>
            <person name="Shang Y."/>
            <person name="Duan Z."/>
            <person name="Hu X."/>
            <person name="Xie X.Q."/>
            <person name="Zhou G."/>
            <person name="Peng G."/>
            <person name="Luo Z."/>
            <person name="Huang W."/>
            <person name="Wang B."/>
            <person name="Fang W."/>
            <person name="Wang S."/>
            <person name="Zhong Y."/>
            <person name="Ma L.J."/>
            <person name="St Leger R.J."/>
            <person name="Zhao G.P."/>
            <person name="Pei Y."/>
            <person name="Feng M.G."/>
            <person name="Xia Y."/>
            <person name="Wang C."/>
        </authorList>
    </citation>
    <scope>NUCLEOTIDE SEQUENCE [LARGE SCALE GENOMIC DNA]</scope>
    <source>
        <strain evidence="12 13">CQMa 102</strain>
    </source>
</reference>
<dbReference type="SUPFAM" id="SSF103506">
    <property type="entry name" value="Mitochondrial carrier"/>
    <property type="match status" value="1"/>
</dbReference>
<evidence type="ECO:0000256" key="11">
    <source>
        <dbReference type="RuleBase" id="RU000488"/>
    </source>
</evidence>
<evidence type="ECO:0000313" key="12">
    <source>
        <dbReference type="EMBL" id="EFY88323.1"/>
    </source>
</evidence>
<dbReference type="PROSITE" id="PS50920">
    <property type="entry name" value="SOLCAR"/>
    <property type="match status" value="1"/>
</dbReference>
<dbReference type="Gene3D" id="1.50.40.10">
    <property type="entry name" value="Mitochondrial carrier domain"/>
    <property type="match status" value="1"/>
</dbReference>
<dbReference type="InParanoid" id="E9E728"/>
<sequence length="326" mass="35417">MSPPTGNAGREKESNLARLLGSGTPFATCKLQSPHPTRVPEAFAPLHITYTGDKETCHGRADNAISHNPQVASASQLNQVIFKDKASAPLGRKFISLFPGLGYAAGYKVLQRIYKYGGQPIARDYLAKHYGKDFEAAFGKKTGKAIMHSTAGSLIGIGEIVLLPLDVLKIKRQTNPDAFKGRGVLKIVADEGFGLYRGWGWTAARNAPGSFALFGGSAFAKEYAFQLQDYNKATWFQNFVASIAGASASLVVSAPLDVIKTRIQNRNFDNPESGFRILANMARKEGFSSFFKGLVPKLLMTGPKLVFSFWLAQTLIPAFDVAFSKK</sequence>
<organism evidence="13">
    <name type="scientific">Metarhizium acridum (strain CQMa 102)</name>
    <dbReference type="NCBI Taxonomy" id="655827"/>
    <lineage>
        <taxon>Eukaryota</taxon>
        <taxon>Fungi</taxon>
        <taxon>Dikarya</taxon>
        <taxon>Ascomycota</taxon>
        <taxon>Pezizomycotina</taxon>
        <taxon>Sordariomycetes</taxon>
        <taxon>Hypocreomycetidae</taxon>
        <taxon>Hypocreales</taxon>
        <taxon>Clavicipitaceae</taxon>
        <taxon>Metarhizium</taxon>
    </lineage>
</organism>
<dbReference type="FunCoup" id="E9E728">
    <property type="interactions" value="88"/>
</dbReference>
<evidence type="ECO:0000256" key="8">
    <source>
        <dbReference type="ARBA" id="ARBA00023128"/>
    </source>
</evidence>
<dbReference type="EMBL" id="GL698513">
    <property type="protein sequence ID" value="EFY88323.1"/>
    <property type="molecule type" value="Genomic_DNA"/>
</dbReference>
<keyword evidence="7" id="KW-1133">Transmembrane helix</keyword>
<dbReference type="HOGENOM" id="CLU_053371_0_0_1"/>
<evidence type="ECO:0000256" key="10">
    <source>
        <dbReference type="PROSITE-ProRule" id="PRU00282"/>
    </source>
</evidence>
<name>E9E728_METAQ</name>
<dbReference type="eggNOG" id="KOG0750">
    <property type="taxonomic scope" value="Eukaryota"/>
</dbReference>
<keyword evidence="6" id="KW-0999">Mitochondrion inner membrane</keyword>
<dbReference type="STRING" id="655827.E9E728"/>
<dbReference type="FunFam" id="1.50.40.10:FF:000010">
    <property type="entry name" value="Probable YHM1 (Mitochondrial carrier)"/>
    <property type="match status" value="1"/>
</dbReference>
<dbReference type="Pfam" id="PF00153">
    <property type="entry name" value="Mito_carr"/>
    <property type="match status" value="2"/>
</dbReference>
<evidence type="ECO:0000256" key="6">
    <source>
        <dbReference type="ARBA" id="ARBA00022792"/>
    </source>
</evidence>
<keyword evidence="13" id="KW-1185">Reference proteome</keyword>
<dbReference type="OMA" id="GQPWFSD"/>
<dbReference type="OrthoDB" id="409947at2759"/>
<dbReference type="Proteomes" id="UP000002499">
    <property type="component" value="Unassembled WGS sequence"/>
</dbReference>
<evidence type="ECO:0000256" key="7">
    <source>
        <dbReference type="ARBA" id="ARBA00022989"/>
    </source>
</evidence>
<keyword evidence="8" id="KW-0496">Mitochondrion</keyword>
<accession>E9E728</accession>
<keyword evidence="5" id="KW-0677">Repeat</keyword>
<keyword evidence="9 10" id="KW-0472">Membrane</keyword>
<dbReference type="InterPro" id="IPR023395">
    <property type="entry name" value="MCP_dom_sf"/>
</dbReference>
<evidence type="ECO:0000256" key="5">
    <source>
        <dbReference type="ARBA" id="ARBA00022737"/>
    </source>
</evidence>
<comment type="similarity">
    <text evidence="2 11">Belongs to the mitochondrial carrier (TC 2.A.29) family.</text>
</comment>
<evidence type="ECO:0000256" key="9">
    <source>
        <dbReference type="ARBA" id="ARBA00023136"/>
    </source>
</evidence>
<feature type="repeat" description="Solcar" evidence="10">
    <location>
        <begin position="233"/>
        <end position="318"/>
    </location>
</feature>
<evidence type="ECO:0000313" key="13">
    <source>
        <dbReference type="Proteomes" id="UP000002499"/>
    </source>
</evidence>
<comment type="subcellular location">
    <subcellularLocation>
        <location evidence="1">Mitochondrion inner membrane</location>
        <topology evidence="1">Multi-pass membrane protein</topology>
    </subcellularLocation>
</comment>
<keyword evidence="3 11" id="KW-0813">Transport</keyword>
<dbReference type="AlphaFoldDB" id="E9E728"/>
<proteinExistence type="inferred from homology"/>
<evidence type="ECO:0000256" key="4">
    <source>
        <dbReference type="ARBA" id="ARBA00022692"/>
    </source>
</evidence>
<evidence type="ECO:0000256" key="2">
    <source>
        <dbReference type="ARBA" id="ARBA00006375"/>
    </source>
</evidence>
<gene>
    <name evidence="12" type="ORF">MAC_05664</name>
</gene>
<dbReference type="GO" id="GO:0001409">
    <property type="term" value="F:guanine nucleotide transmembrane transporter activity"/>
    <property type="evidence" value="ECO:0007669"/>
    <property type="project" value="TreeGrafter"/>
</dbReference>
<dbReference type="InterPro" id="IPR053042">
    <property type="entry name" value="Mito_GTP/GDP_Carrier"/>
</dbReference>
<evidence type="ECO:0000256" key="3">
    <source>
        <dbReference type="ARBA" id="ARBA00022448"/>
    </source>
</evidence>
<dbReference type="InterPro" id="IPR018108">
    <property type="entry name" value="MCP_transmembrane"/>
</dbReference>
<dbReference type="PANTHER" id="PTHR46974">
    <property type="entry name" value="MITOCHONDRIAL GTP/GDP CARRIER PROTEIN 1"/>
    <property type="match status" value="1"/>
</dbReference>
<protein>
    <submittedName>
        <fullName evidence="12">Mitochondrial carrier protein YHM1/SHM1, putative</fullName>
    </submittedName>
</protein>
<dbReference type="PANTHER" id="PTHR46974:SF1">
    <property type="entry name" value="MITOCHONDRIAL GTP_GDP CARRIER PROTEIN 1"/>
    <property type="match status" value="1"/>
</dbReference>
<dbReference type="GO" id="GO:0005743">
    <property type="term" value="C:mitochondrial inner membrane"/>
    <property type="evidence" value="ECO:0007669"/>
    <property type="project" value="UniProtKB-SubCell"/>
</dbReference>
<evidence type="ECO:0000256" key="1">
    <source>
        <dbReference type="ARBA" id="ARBA00004448"/>
    </source>
</evidence>